<feature type="signal peptide" evidence="1">
    <location>
        <begin position="1"/>
        <end position="23"/>
    </location>
</feature>
<proteinExistence type="predicted"/>
<organism evidence="2 3">
    <name type="scientific">Novipirellula caenicola</name>
    <dbReference type="NCBI Taxonomy" id="1536901"/>
    <lineage>
        <taxon>Bacteria</taxon>
        <taxon>Pseudomonadati</taxon>
        <taxon>Planctomycetota</taxon>
        <taxon>Planctomycetia</taxon>
        <taxon>Pirellulales</taxon>
        <taxon>Pirellulaceae</taxon>
        <taxon>Novipirellula</taxon>
    </lineage>
</organism>
<protein>
    <recommendedName>
        <fullName evidence="4">Lipocalin-like domain-containing protein</fullName>
    </recommendedName>
</protein>
<reference evidence="2 3" key="1">
    <citation type="submission" date="2024-02" db="EMBL/GenBank/DDBJ databases">
        <title>Rhodopirellula caenicola NBRC 110016.</title>
        <authorList>
            <person name="Ichikawa N."/>
            <person name="Katano-Makiyama Y."/>
            <person name="Hidaka K."/>
        </authorList>
    </citation>
    <scope>NUCLEOTIDE SEQUENCE [LARGE SCALE GENOMIC DNA]</scope>
    <source>
        <strain evidence="2 3">NBRC 110016</strain>
    </source>
</reference>
<evidence type="ECO:0008006" key="4">
    <source>
        <dbReference type="Google" id="ProtNLM"/>
    </source>
</evidence>
<evidence type="ECO:0000313" key="2">
    <source>
        <dbReference type="EMBL" id="GAA5510330.1"/>
    </source>
</evidence>
<accession>A0ABP9VYX1</accession>
<evidence type="ECO:0000313" key="3">
    <source>
        <dbReference type="Proteomes" id="UP001416858"/>
    </source>
</evidence>
<dbReference type="EMBL" id="BAABRO010000021">
    <property type="protein sequence ID" value="GAA5510330.1"/>
    <property type="molecule type" value="Genomic_DNA"/>
</dbReference>
<name>A0ABP9VYX1_9BACT</name>
<dbReference type="Proteomes" id="UP001416858">
    <property type="component" value="Unassembled WGS sequence"/>
</dbReference>
<keyword evidence="3" id="KW-1185">Reference proteome</keyword>
<sequence>MFKTLMPCTLLATLLLSASPLFAADKLSDILRKHQWEGMIGTWVDAETNGETSTATYAWKIKDRVIEITTKGNEMETVALMGVNAKTHEVFHMGADSTGGSSLGKWEVDKNGDAVLGLLFTGADGEQGGLSIRHHREDEDTIIVTIELPEPMQYKMIRVKPKS</sequence>
<dbReference type="RefSeq" id="WP_345688154.1">
    <property type="nucleotide sequence ID" value="NZ_BAABRO010000021.1"/>
</dbReference>
<evidence type="ECO:0000256" key="1">
    <source>
        <dbReference type="SAM" id="SignalP"/>
    </source>
</evidence>
<feature type="chain" id="PRO_5045550803" description="Lipocalin-like domain-containing protein" evidence="1">
    <location>
        <begin position="24"/>
        <end position="163"/>
    </location>
</feature>
<keyword evidence="1" id="KW-0732">Signal</keyword>
<gene>
    <name evidence="2" type="ORF">Rcae01_05838</name>
</gene>
<comment type="caution">
    <text evidence="2">The sequence shown here is derived from an EMBL/GenBank/DDBJ whole genome shotgun (WGS) entry which is preliminary data.</text>
</comment>